<dbReference type="OrthoDB" id="448448at2759"/>
<dbReference type="PROSITE" id="PS51194">
    <property type="entry name" value="HELICASE_CTER"/>
    <property type="match status" value="1"/>
</dbReference>
<evidence type="ECO:0000256" key="1">
    <source>
        <dbReference type="ARBA" id="ARBA00022741"/>
    </source>
</evidence>
<dbReference type="InterPro" id="IPR014001">
    <property type="entry name" value="Helicase_ATP-bd"/>
</dbReference>
<feature type="region of interest" description="Disordered" evidence="4">
    <location>
        <begin position="101"/>
        <end position="125"/>
    </location>
</feature>
<proteinExistence type="predicted"/>
<evidence type="ECO:0000259" key="5">
    <source>
        <dbReference type="PROSITE" id="PS51192"/>
    </source>
</evidence>
<evidence type="ECO:0008006" key="9">
    <source>
        <dbReference type="Google" id="ProtNLM"/>
    </source>
</evidence>
<dbReference type="GO" id="GO:0005524">
    <property type="term" value="F:ATP binding"/>
    <property type="evidence" value="ECO:0007669"/>
    <property type="project" value="UniProtKB-KW"/>
</dbReference>
<reference evidence="7 8" key="1">
    <citation type="submission" date="2016-12" db="EMBL/GenBank/DDBJ databases">
        <title>The genomes of Aspergillus section Nigri reveals drivers in fungal speciation.</title>
        <authorList>
            <consortium name="DOE Joint Genome Institute"/>
            <person name="Vesth T.C."/>
            <person name="Nybo J."/>
            <person name="Theobald S."/>
            <person name="Brandl J."/>
            <person name="Frisvad J.C."/>
            <person name="Nielsen K.F."/>
            <person name="Lyhne E.K."/>
            <person name="Kogle M.E."/>
            <person name="Kuo A."/>
            <person name="Riley R."/>
            <person name="Clum A."/>
            <person name="Nolan M."/>
            <person name="Lipzen A."/>
            <person name="Salamov A."/>
            <person name="Henrissat B."/>
            <person name="Wiebenga A."/>
            <person name="De Vries R.P."/>
            <person name="Grigoriev I.V."/>
            <person name="Mortensen U.H."/>
            <person name="Andersen M.R."/>
            <person name="Baker S.E."/>
        </authorList>
    </citation>
    <scope>NUCLEOTIDE SEQUENCE [LARGE SCALE GENOMIC DNA]</scope>
    <source>
        <strain evidence="7 8">IBT 23096</strain>
    </source>
</reference>
<dbReference type="GO" id="GO:0016787">
    <property type="term" value="F:hydrolase activity"/>
    <property type="evidence" value="ECO:0007669"/>
    <property type="project" value="UniProtKB-KW"/>
</dbReference>
<gene>
    <name evidence="7" type="ORF">P170DRAFT_463556</name>
</gene>
<evidence type="ECO:0000256" key="2">
    <source>
        <dbReference type="ARBA" id="ARBA00022801"/>
    </source>
</evidence>
<dbReference type="CDD" id="cd18008">
    <property type="entry name" value="DEXDc_SHPRH-like"/>
    <property type="match status" value="1"/>
</dbReference>
<dbReference type="VEuPathDB" id="FungiDB:P170DRAFT_463556"/>
<keyword evidence="8" id="KW-1185">Reference proteome</keyword>
<dbReference type="GO" id="GO:0008094">
    <property type="term" value="F:ATP-dependent activity, acting on DNA"/>
    <property type="evidence" value="ECO:0007669"/>
    <property type="project" value="TreeGrafter"/>
</dbReference>
<dbReference type="Gene3D" id="3.40.50.10810">
    <property type="entry name" value="Tandem AAA-ATPase domain"/>
    <property type="match status" value="1"/>
</dbReference>
<feature type="domain" description="Helicase ATP-binding" evidence="5">
    <location>
        <begin position="384"/>
        <end position="571"/>
    </location>
</feature>
<organism evidence="7 8">
    <name type="scientific">Aspergillus steynii IBT 23096</name>
    <dbReference type="NCBI Taxonomy" id="1392250"/>
    <lineage>
        <taxon>Eukaryota</taxon>
        <taxon>Fungi</taxon>
        <taxon>Dikarya</taxon>
        <taxon>Ascomycota</taxon>
        <taxon>Pezizomycotina</taxon>
        <taxon>Eurotiomycetes</taxon>
        <taxon>Eurotiomycetidae</taxon>
        <taxon>Eurotiales</taxon>
        <taxon>Aspergillaceae</taxon>
        <taxon>Aspergillus</taxon>
        <taxon>Aspergillus subgen. Circumdati</taxon>
    </lineage>
</organism>
<dbReference type="Pfam" id="PF00176">
    <property type="entry name" value="SNF2-rel_dom"/>
    <property type="match status" value="1"/>
</dbReference>
<dbReference type="CDD" id="cd18793">
    <property type="entry name" value="SF2_C_SNF"/>
    <property type="match status" value="1"/>
</dbReference>
<dbReference type="GO" id="GO:0005634">
    <property type="term" value="C:nucleus"/>
    <property type="evidence" value="ECO:0007669"/>
    <property type="project" value="TreeGrafter"/>
</dbReference>
<comment type="caution">
    <text evidence="7">The sequence shown here is derived from an EMBL/GenBank/DDBJ whole genome shotgun (WGS) entry which is preliminary data.</text>
</comment>
<name>A0A2I2GBR1_9EURO</name>
<accession>A0A2I2GBR1</accession>
<dbReference type="SUPFAM" id="SSF52540">
    <property type="entry name" value="P-loop containing nucleoside triphosphate hydrolases"/>
    <property type="match status" value="2"/>
</dbReference>
<dbReference type="InterPro" id="IPR049730">
    <property type="entry name" value="SNF2/RAD54-like_C"/>
</dbReference>
<keyword evidence="2" id="KW-0378">Hydrolase</keyword>
<evidence type="ECO:0000256" key="3">
    <source>
        <dbReference type="ARBA" id="ARBA00022840"/>
    </source>
</evidence>
<dbReference type="SMART" id="SM00490">
    <property type="entry name" value="HELICc"/>
    <property type="match status" value="1"/>
</dbReference>
<dbReference type="InterPro" id="IPR001650">
    <property type="entry name" value="Helicase_C-like"/>
</dbReference>
<protein>
    <recommendedName>
        <fullName evidence="9">SNF2 family helicase</fullName>
    </recommendedName>
</protein>
<dbReference type="AlphaFoldDB" id="A0A2I2GBR1"/>
<feature type="compositionally biased region" description="Basic and acidic residues" evidence="4">
    <location>
        <begin position="105"/>
        <end position="122"/>
    </location>
</feature>
<evidence type="ECO:0000256" key="4">
    <source>
        <dbReference type="SAM" id="MobiDB-lite"/>
    </source>
</evidence>
<dbReference type="SMART" id="SM00487">
    <property type="entry name" value="DEXDc"/>
    <property type="match status" value="1"/>
</dbReference>
<dbReference type="STRING" id="1392250.A0A2I2GBR1"/>
<evidence type="ECO:0000259" key="6">
    <source>
        <dbReference type="PROSITE" id="PS51194"/>
    </source>
</evidence>
<dbReference type="InterPro" id="IPR027417">
    <property type="entry name" value="P-loop_NTPase"/>
</dbReference>
<dbReference type="PANTHER" id="PTHR45626:SF52">
    <property type="entry name" value="SINGLE-STRANDED DNA-DEPENDENT ATPASE (EUROFUNG)"/>
    <property type="match status" value="1"/>
</dbReference>
<feature type="domain" description="Helicase C-terminal" evidence="6">
    <location>
        <begin position="795"/>
        <end position="945"/>
    </location>
</feature>
<dbReference type="EMBL" id="MSFO01000003">
    <property type="protein sequence ID" value="PLB50322.1"/>
    <property type="molecule type" value="Genomic_DNA"/>
</dbReference>
<dbReference type="GeneID" id="36559875"/>
<dbReference type="RefSeq" id="XP_024705624.1">
    <property type="nucleotide sequence ID" value="XM_024852177.1"/>
</dbReference>
<evidence type="ECO:0000313" key="7">
    <source>
        <dbReference type="EMBL" id="PLB50322.1"/>
    </source>
</evidence>
<keyword evidence="3" id="KW-0067">ATP-binding</keyword>
<dbReference type="InterPro" id="IPR038718">
    <property type="entry name" value="SNF2-like_sf"/>
</dbReference>
<keyword evidence="1" id="KW-0547">Nucleotide-binding</keyword>
<dbReference type="PROSITE" id="PS51192">
    <property type="entry name" value="HELICASE_ATP_BIND_1"/>
    <property type="match status" value="1"/>
</dbReference>
<dbReference type="PANTHER" id="PTHR45626">
    <property type="entry name" value="TRANSCRIPTION TERMINATION FACTOR 2-RELATED"/>
    <property type="match status" value="1"/>
</dbReference>
<dbReference type="GO" id="GO:0006281">
    <property type="term" value="P:DNA repair"/>
    <property type="evidence" value="ECO:0007669"/>
    <property type="project" value="TreeGrafter"/>
</dbReference>
<sequence length="945" mass="105326">MSSCSTPKRILGLEDDGTQSEVEDFQAKRVRVDGSFATGSSSGSGIGTPCDSLSIRIQHDVMDTEEERFDGGLALPHRQDPRFLAPPVFYPNLSPHNTFHLPAPECRDLKDQSSQDTHEEPPPTRLCFGMLRDIQVRIDHIKDPQSLHFTDIPGEHEFASLDLSIQDDRCDILSLGTSIATMNRKTHHALNSIRLPDPPIWTGVMPKSELQQRLIAAGTSPRSKVTCKMSVLVIGAPSIAQTLARELAKYHLFLQHPDPKPANLGYDNPQYLSLVGAPCLDRPILPPILDIPNQRDGHNSEGLDGGESEDVRVVLDTFPQQTLRNEVEIDSRIRTRLESHQREAVDFILSRESAHSEHKNKLWRLERRNFNEDVYKHIITGARSREPVDFCGGVLGDDMGVGKTLSMIASIVAGLPRDETSLVGDKWIQEPVNADLIPVRATLVVVPSFLLIRGWVEEIEKHVIPGALKYYKYHGPGRCISLSSPPSNYIIFSTYATVEADFSSSGGDCVLNRIHWHRLILDEAHVIRNSSTKQFKAIESLSASIRWCMTGTPIQNSLNDLLSLVRFLHVPHLDSVASFRKHMLKGLKSTPKLQPDYVNLKLLLASICLRRTMSTVFPSLGGIFVFHRPSFSDAERRVYDELLRACARQLKASASLPTRGRESQLMLTANLRLRMFCNAGLSSSFLGGRDDSDGRLSPDAVVTLLQQSGQNICSVCNMEVLSLDFDDRCNLPVDWLSFGRALKCETCAQLKAGVKDGESPCNLAISTTRKSDDDAMEDVQFSSERGPAPTDYPSKLVSLLADIREHYAEDKSIIFSFWRESLDIVGRVFDEQGMSFCRVDGKIAPTQRQAVLEEFQRNSAVRVLLMTIGTGAVGLNNLSVASRIHILEPQWNPSVESQAIGRALRWGQGKKVFVIRYIMKGTVEENIESGQEWKKQLSLIGREVC</sequence>
<feature type="region of interest" description="Disordered" evidence="4">
    <location>
        <begin position="1"/>
        <end position="20"/>
    </location>
</feature>
<dbReference type="InterPro" id="IPR050628">
    <property type="entry name" value="SNF2_RAD54_helicase_TF"/>
</dbReference>
<dbReference type="Pfam" id="PF00271">
    <property type="entry name" value="Helicase_C"/>
    <property type="match status" value="1"/>
</dbReference>
<dbReference type="Proteomes" id="UP000234275">
    <property type="component" value="Unassembled WGS sequence"/>
</dbReference>
<dbReference type="Gene3D" id="3.40.50.300">
    <property type="entry name" value="P-loop containing nucleotide triphosphate hydrolases"/>
    <property type="match status" value="1"/>
</dbReference>
<evidence type="ECO:0000313" key="8">
    <source>
        <dbReference type="Proteomes" id="UP000234275"/>
    </source>
</evidence>
<dbReference type="InterPro" id="IPR000330">
    <property type="entry name" value="SNF2_N"/>
</dbReference>